<evidence type="ECO:0000313" key="2">
    <source>
        <dbReference type="Proteomes" id="UP001162029"/>
    </source>
</evidence>
<dbReference type="Proteomes" id="UP001162029">
    <property type="component" value="Unassembled WGS sequence"/>
</dbReference>
<proteinExistence type="predicted"/>
<comment type="caution">
    <text evidence="1">The sequence shown here is derived from an EMBL/GenBank/DDBJ whole genome shotgun (WGS) entry which is preliminary data.</text>
</comment>
<gene>
    <name evidence="1" type="ORF">PDE001_LOCUS6162</name>
</gene>
<sequence length="110" mass="12491">MDRRCRGQWEGRLGAVGIGINGAYDAGLDHNDRLGRFTTLNMATSYTHEELLALLQVNDGGRIMRLDLHANVITKVDCELKTAFLLEHSEWRTSKHLKTRVSAQMDLRHC</sequence>
<keyword evidence="2" id="KW-1185">Reference proteome</keyword>
<dbReference type="EMBL" id="CANTFM010001154">
    <property type="protein sequence ID" value="CAI5735927.1"/>
    <property type="molecule type" value="Genomic_DNA"/>
</dbReference>
<reference evidence="1" key="1">
    <citation type="submission" date="2022-12" db="EMBL/GenBank/DDBJ databases">
        <authorList>
            <person name="Webb A."/>
        </authorList>
    </citation>
    <scope>NUCLEOTIDE SEQUENCE</scope>
    <source>
        <strain evidence="1">Pd1</strain>
    </source>
</reference>
<dbReference type="AlphaFoldDB" id="A0AAV0UHK2"/>
<name>A0AAV0UHK2_9STRA</name>
<evidence type="ECO:0000313" key="1">
    <source>
        <dbReference type="EMBL" id="CAI5735927.1"/>
    </source>
</evidence>
<protein>
    <submittedName>
        <fullName evidence="1">Uncharacterized protein</fullName>
    </submittedName>
</protein>
<accession>A0AAV0UHK2</accession>
<organism evidence="1 2">
    <name type="scientific">Peronospora destructor</name>
    <dbReference type="NCBI Taxonomy" id="86335"/>
    <lineage>
        <taxon>Eukaryota</taxon>
        <taxon>Sar</taxon>
        <taxon>Stramenopiles</taxon>
        <taxon>Oomycota</taxon>
        <taxon>Peronosporomycetes</taxon>
        <taxon>Peronosporales</taxon>
        <taxon>Peronosporaceae</taxon>
        <taxon>Peronospora</taxon>
    </lineage>
</organism>